<organism evidence="1 2">
    <name type="scientific">Xylella taiwanensis</name>
    <dbReference type="NCBI Taxonomy" id="1444770"/>
    <lineage>
        <taxon>Bacteria</taxon>
        <taxon>Pseudomonadati</taxon>
        <taxon>Pseudomonadota</taxon>
        <taxon>Gammaproteobacteria</taxon>
        <taxon>Lysobacterales</taxon>
        <taxon>Lysobacteraceae</taxon>
        <taxon>Xylella</taxon>
    </lineage>
</organism>
<name>Z9JKR5_9GAMM</name>
<protein>
    <submittedName>
        <fullName evidence="1">Uncharacterized protein</fullName>
    </submittedName>
</protein>
<dbReference type="PATRIC" id="fig|1444770.3.peg.1533"/>
<evidence type="ECO:0000313" key="1">
    <source>
        <dbReference type="EMBL" id="EWS78357.1"/>
    </source>
</evidence>
<dbReference type="AlphaFoldDB" id="Z9JKR5"/>
<comment type="caution">
    <text evidence="1">The sequence shown here is derived from an EMBL/GenBank/DDBJ whole genome shotgun (WGS) entry which is preliminary data.</text>
</comment>
<dbReference type="Proteomes" id="UP000020406">
    <property type="component" value="Unassembled WGS sequence"/>
</dbReference>
<evidence type="ECO:0000313" key="2">
    <source>
        <dbReference type="Proteomes" id="UP000020406"/>
    </source>
</evidence>
<proteinExistence type="predicted"/>
<sequence length="37" mass="4327">MRQDGSKQTFIFDKKISIIQGFILQEIEYDNSLSMSD</sequence>
<dbReference type="EMBL" id="JDSQ01000008">
    <property type="protein sequence ID" value="EWS78357.1"/>
    <property type="molecule type" value="Genomic_DNA"/>
</dbReference>
<gene>
    <name evidence="1" type="ORF">AF72_06430</name>
</gene>
<accession>Z9JKR5</accession>
<reference evidence="1 2" key="1">
    <citation type="journal article" date="2014" name="Genome Announc.">
        <title>Draft Genome Sequence of Xylella fastidiosa Pear Leaf Scorch Strain in Taiwan.</title>
        <authorList>
            <person name="Su C.C."/>
            <person name="Deng W.L."/>
            <person name="Jan F.J."/>
            <person name="Chang C.J."/>
            <person name="Huang H."/>
            <person name="Chen J."/>
        </authorList>
    </citation>
    <scope>NUCLEOTIDE SEQUENCE [LARGE SCALE GENOMIC DNA]</scope>
    <source>
        <strain evidence="1 2">PLS229</strain>
    </source>
</reference>